<dbReference type="SUPFAM" id="SSF51905">
    <property type="entry name" value="FAD/NAD(P)-binding domain"/>
    <property type="match status" value="1"/>
</dbReference>
<dbReference type="Pfam" id="PF01494">
    <property type="entry name" value="FAD_binding_3"/>
    <property type="match status" value="2"/>
</dbReference>
<evidence type="ECO:0000256" key="5">
    <source>
        <dbReference type="HAMAP-Rule" id="MF_00845"/>
    </source>
</evidence>
<sequence>MTSIAIVGAGLGGLVLARTLHRRGVTTTVYDAEESAAARTQGGLLDIHTHTGQAALRDAGLFDEFRTLIRPGHDAKRITDRDGTVLFDWPGSTLGTRPEVDRGELRSMLIASLPNGTIRWGHKATGVVTAPGRRPQVNFADGSSVTADLVVGADGAWSKVRRSVSSADPVYTGTCFIEICSPPGQLLSHDDAAIIGRGTLMAVAPGQGILAHHNADGTLSGYAAINAPLELMTSVDVGDPSAMRAMIQRHFGNWAPALSALVLDNLDDPVLRPIFALPITHRWERTPGVTLVGDAAHLMSPFAGEGANLAMFDGAALAAAIIAYPGRIEEALAAYENELFPRSAEVAQRSASNLQQFFGPDAPRSAVELFAGVLG</sequence>
<dbReference type="GO" id="GO:0004497">
    <property type="term" value="F:monooxygenase activity"/>
    <property type="evidence" value="ECO:0007669"/>
    <property type="project" value="UniProtKB-UniRule"/>
</dbReference>
<accession>W9BKI5</accession>
<evidence type="ECO:0000313" key="8">
    <source>
        <dbReference type="Proteomes" id="UP000028870"/>
    </source>
</evidence>
<protein>
    <recommendedName>
        <fullName evidence="5">Flavin-dependent monooxygenase</fullName>
    </recommendedName>
    <alternativeName>
        <fullName evidence="5">TetX monooxygenase</fullName>
        <shortName evidence="5">TetX</shortName>
        <ecNumber evidence="5">1.14.13.-</ecNumber>
    </alternativeName>
</protein>
<comment type="domain">
    <text evidence="5">Consists of an N-terminal FAD-binding domain with a Rossman fold and a C-terminal substrate-binding domain.</text>
</comment>
<comment type="similarity">
    <text evidence="5">Belongs to the aromatic-ring hydroxylase family. TetX subfamily.</text>
</comment>
<dbReference type="InterPro" id="IPR043683">
    <property type="entry name" value="TetX_monooxygenase"/>
</dbReference>
<dbReference type="Gene3D" id="3.50.50.60">
    <property type="entry name" value="FAD/NAD(P)-binding domain"/>
    <property type="match status" value="1"/>
</dbReference>
<feature type="domain" description="FAD-binding" evidence="6">
    <location>
        <begin position="2"/>
        <end position="165"/>
    </location>
</feature>
<dbReference type="OrthoDB" id="4568714at2"/>
<dbReference type="PANTHER" id="PTHR46972:SF1">
    <property type="entry name" value="FAD DEPENDENT OXIDOREDUCTASE DOMAIN-CONTAINING PROTEIN"/>
    <property type="match status" value="1"/>
</dbReference>
<dbReference type="eggNOG" id="COG0654">
    <property type="taxonomic scope" value="Bacteria"/>
</dbReference>
<reference evidence="7" key="2">
    <citation type="submission" date="2014-03" db="EMBL/GenBank/DDBJ databases">
        <authorList>
            <person name="Urmite Genomes"/>
        </authorList>
    </citation>
    <scope>NUCLEOTIDE SEQUENCE</scope>
    <source>
        <strain evidence="7">DSM 44829</strain>
    </source>
</reference>
<proteinExistence type="inferred from homology"/>
<evidence type="ECO:0000313" key="7">
    <source>
        <dbReference type="EMBL" id="CDO07960.1"/>
    </source>
</evidence>
<dbReference type="InterPro" id="IPR002938">
    <property type="entry name" value="FAD-bd"/>
</dbReference>
<dbReference type="GO" id="GO:0005737">
    <property type="term" value="C:cytoplasm"/>
    <property type="evidence" value="ECO:0007669"/>
    <property type="project" value="UniProtKB-SubCell"/>
</dbReference>
<keyword evidence="5" id="KW-0963">Cytoplasm</keyword>
<dbReference type="GO" id="GO:0071949">
    <property type="term" value="F:FAD binding"/>
    <property type="evidence" value="ECO:0007669"/>
    <property type="project" value="InterPro"/>
</dbReference>
<evidence type="ECO:0000259" key="6">
    <source>
        <dbReference type="Pfam" id="PF01494"/>
    </source>
</evidence>
<name>W9BKI5_MYCCO</name>
<feature type="binding site" evidence="5">
    <location>
        <position position="39"/>
    </location>
    <ligand>
        <name>NADPH</name>
        <dbReference type="ChEBI" id="CHEBI:57783"/>
    </ligand>
</feature>
<comment type="catalytic activity">
    <reaction evidence="5">
        <text>a tetracycline + NADPH + O2 + H(+) = an 11a-hydroxytetracycline + NADP(+) + H2O</text>
        <dbReference type="Rhea" id="RHEA:61444"/>
        <dbReference type="ChEBI" id="CHEBI:15377"/>
        <dbReference type="ChEBI" id="CHEBI:15378"/>
        <dbReference type="ChEBI" id="CHEBI:15379"/>
        <dbReference type="ChEBI" id="CHEBI:57783"/>
        <dbReference type="ChEBI" id="CHEBI:58349"/>
        <dbReference type="ChEBI" id="CHEBI:144644"/>
        <dbReference type="ChEBI" id="CHEBI:144645"/>
    </reaction>
</comment>
<dbReference type="STRING" id="258533.BN977_02776"/>
<dbReference type="GO" id="GO:0046677">
    <property type="term" value="P:response to antibiotic"/>
    <property type="evidence" value="ECO:0007669"/>
    <property type="project" value="InterPro"/>
</dbReference>
<feature type="binding site" evidence="5">
    <location>
        <position position="102"/>
    </location>
    <ligand>
        <name>FAD</name>
        <dbReference type="ChEBI" id="CHEBI:57692"/>
    </ligand>
</feature>
<comment type="subunit">
    <text evidence="5">Monomer.</text>
</comment>
<comment type="function">
    <text evidence="5">An FAD-requiring monooxygenase active on some tetracycline antibiotic derivatives, which leads to their inactivation. Hydroxylates carbon 11a of tetracycline and some analogs.</text>
</comment>
<gene>
    <name evidence="7" type="ORF">BN977_02776</name>
</gene>
<feature type="domain" description="FAD-binding" evidence="6">
    <location>
        <begin position="288"/>
        <end position="350"/>
    </location>
</feature>
<keyword evidence="5" id="KW-0521">NADP</keyword>
<keyword evidence="1 5" id="KW-0285">Flavoprotein</keyword>
<organism evidence="7 8">
    <name type="scientific">Mycolicibacterium cosmeticum</name>
    <dbReference type="NCBI Taxonomy" id="258533"/>
    <lineage>
        <taxon>Bacteria</taxon>
        <taxon>Bacillati</taxon>
        <taxon>Actinomycetota</taxon>
        <taxon>Actinomycetes</taxon>
        <taxon>Mycobacteriales</taxon>
        <taxon>Mycobacteriaceae</taxon>
        <taxon>Mycolicibacterium</taxon>
    </lineage>
</organism>
<keyword evidence="2 5" id="KW-0274">FAD</keyword>
<dbReference type="AlphaFoldDB" id="W9BKI5"/>
<evidence type="ECO:0000256" key="1">
    <source>
        <dbReference type="ARBA" id="ARBA00022630"/>
    </source>
</evidence>
<feature type="binding site" evidence="5">
    <location>
        <position position="46"/>
    </location>
    <ligand>
        <name>FAD</name>
        <dbReference type="ChEBI" id="CHEBI:57692"/>
    </ligand>
</feature>
<evidence type="ECO:0000256" key="3">
    <source>
        <dbReference type="ARBA" id="ARBA00023002"/>
    </source>
</evidence>
<dbReference type="PRINTS" id="PR00420">
    <property type="entry name" value="RNGMNOXGNASE"/>
</dbReference>
<keyword evidence="4 5" id="KW-0503">Monooxygenase</keyword>
<keyword evidence="8" id="KW-1185">Reference proteome</keyword>
<dbReference type="Proteomes" id="UP000028870">
    <property type="component" value="Unassembled WGS sequence"/>
</dbReference>
<comment type="cofactor">
    <cofactor evidence="5">
        <name>FAD</name>
        <dbReference type="ChEBI" id="CHEBI:57692"/>
    </cofactor>
</comment>
<dbReference type="InterPro" id="IPR036188">
    <property type="entry name" value="FAD/NAD-bd_sf"/>
</dbReference>
<feature type="binding site" evidence="5">
    <location>
        <position position="294"/>
    </location>
    <ligand>
        <name>FAD</name>
        <dbReference type="ChEBI" id="CHEBI:57692"/>
    </ligand>
</feature>
<comment type="subcellular location">
    <subcellularLocation>
        <location evidence="5">Cytoplasm</location>
    </subcellularLocation>
</comment>
<dbReference type="EMBL" id="CCBB010000001">
    <property type="protein sequence ID" value="CDO07960.1"/>
    <property type="molecule type" value="Genomic_DNA"/>
</dbReference>
<dbReference type="PANTHER" id="PTHR46972">
    <property type="entry name" value="MONOOXYGENASE ASQM-RELATED"/>
    <property type="match status" value="1"/>
</dbReference>
<evidence type="ECO:0000256" key="4">
    <source>
        <dbReference type="ARBA" id="ARBA00023033"/>
    </source>
</evidence>
<comment type="caution">
    <text evidence="7">The sequence shown here is derived from an EMBL/GenBank/DDBJ whole genome shotgun (WGS) entry which is preliminary data.</text>
</comment>
<dbReference type="EC" id="1.14.13.-" evidence="5"/>
<dbReference type="HAMAP" id="MF_00845">
    <property type="entry name" value="TetX_monooxygenase"/>
    <property type="match status" value="1"/>
</dbReference>
<keyword evidence="3 5" id="KW-0560">Oxidoreductase</keyword>
<evidence type="ECO:0000256" key="2">
    <source>
        <dbReference type="ARBA" id="ARBA00022827"/>
    </source>
</evidence>
<dbReference type="RefSeq" id="WP_036397906.1">
    <property type="nucleotide sequence ID" value="NZ_CCBB010000001.1"/>
</dbReference>
<keyword evidence="5" id="KW-0547">Nucleotide-binding</keyword>
<reference evidence="7" key="1">
    <citation type="submission" date="2014-03" db="EMBL/GenBank/DDBJ databases">
        <title>Draft Genome Sequence of Mycobacterium cosmeticum DSM 44829.</title>
        <authorList>
            <person name="Croce O."/>
            <person name="Robert C."/>
            <person name="Raoult D."/>
            <person name="Drancourt M."/>
        </authorList>
    </citation>
    <scope>NUCLEOTIDE SEQUENCE [LARGE SCALE GENOMIC DNA]</scope>
    <source>
        <strain evidence="7">DSM 44829</strain>
    </source>
</reference>